<protein>
    <submittedName>
        <fullName evidence="1">ACT11D09.5</fullName>
    </submittedName>
</protein>
<sequence length="109" mass="12587">MVPILSNGRRKGLKAHIGILGRISLLSSRLLSVYLFFCEGWCSFREGRRDARVWSPNPSQGYMCKSLFSLLLDPSPPRESIFDVVWKTKGERNDQVFRGKERDHMRFGP</sequence>
<gene>
    <name evidence="2" type="ORF">E5676_scaffold832G001140</name>
    <name evidence="1" type="ORF">E6C27_scaffold379G00650</name>
</gene>
<accession>A0A5A7T6H2</accession>
<comment type="caution">
    <text evidence="1">The sequence shown here is derived from an EMBL/GenBank/DDBJ whole genome shotgun (WGS) entry which is preliminary data.</text>
</comment>
<dbReference type="Proteomes" id="UP000321393">
    <property type="component" value="Unassembled WGS sequence"/>
</dbReference>
<dbReference type="AlphaFoldDB" id="A0A5A7T6H2"/>
<dbReference type="EMBL" id="SSTD01009720">
    <property type="protein sequence ID" value="TYK13916.1"/>
    <property type="molecule type" value="Genomic_DNA"/>
</dbReference>
<evidence type="ECO:0000313" key="3">
    <source>
        <dbReference type="Proteomes" id="UP000321393"/>
    </source>
</evidence>
<evidence type="ECO:0000313" key="2">
    <source>
        <dbReference type="EMBL" id="TYK13916.1"/>
    </source>
</evidence>
<evidence type="ECO:0000313" key="1">
    <source>
        <dbReference type="EMBL" id="KAA0037157.1"/>
    </source>
</evidence>
<reference evidence="3 4" key="1">
    <citation type="submission" date="2019-08" db="EMBL/GenBank/DDBJ databases">
        <title>Draft genome sequences of two oriental melons (Cucumis melo L. var makuwa).</title>
        <authorList>
            <person name="Kwon S.-Y."/>
        </authorList>
    </citation>
    <scope>NUCLEOTIDE SEQUENCE [LARGE SCALE GENOMIC DNA]</scope>
    <source>
        <strain evidence="4">cv. Chang Bougi</strain>
        <strain evidence="3">cv. SW 3</strain>
        <tissue evidence="1">Leaf</tissue>
    </source>
</reference>
<dbReference type="Proteomes" id="UP000321947">
    <property type="component" value="Unassembled WGS sequence"/>
</dbReference>
<organism evidence="1 3">
    <name type="scientific">Cucumis melo var. makuwa</name>
    <name type="common">Oriental melon</name>
    <dbReference type="NCBI Taxonomy" id="1194695"/>
    <lineage>
        <taxon>Eukaryota</taxon>
        <taxon>Viridiplantae</taxon>
        <taxon>Streptophyta</taxon>
        <taxon>Embryophyta</taxon>
        <taxon>Tracheophyta</taxon>
        <taxon>Spermatophyta</taxon>
        <taxon>Magnoliopsida</taxon>
        <taxon>eudicotyledons</taxon>
        <taxon>Gunneridae</taxon>
        <taxon>Pentapetalae</taxon>
        <taxon>rosids</taxon>
        <taxon>fabids</taxon>
        <taxon>Cucurbitales</taxon>
        <taxon>Cucurbitaceae</taxon>
        <taxon>Benincaseae</taxon>
        <taxon>Cucumis</taxon>
    </lineage>
</organism>
<name>A0A5A7T6H2_CUCMM</name>
<dbReference type="EMBL" id="SSTE01019034">
    <property type="protein sequence ID" value="KAA0037157.1"/>
    <property type="molecule type" value="Genomic_DNA"/>
</dbReference>
<proteinExistence type="predicted"/>
<evidence type="ECO:0000313" key="4">
    <source>
        <dbReference type="Proteomes" id="UP000321947"/>
    </source>
</evidence>